<comment type="caution">
    <text evidence="1">The sequence shown here is derived from an EMBL/GenBank/DDBJ whole genome shotgun (WGS) entry which is preliminary data.</text>
</comment>
<organism evidence="1 2">
    <name type="scientific">Dreissena polymorpha</name>
    <name type="common">Zebra mussel</name>
    <name type="synonym">Mytilus polymorpha</name>
    <dbReference type="NCBI Taxonomy" id="45954"/>
    <lineage>
        <taxon>Eukaryota</taxon>
        <taxon>Metazoa</taxon>
        <taxon>Spiralia</taxon>
        <taxon>Lophotrochozoa</taxon>
        <taxon>Mollusca</taxon>
        <taxon>Bivalvia</taxon>
        <taxon>Autobranchia</taxon>
        <taxon>Heteroconchia</taxon>
        <taxon>Euheterodonta</taxon>
        <taxon>Imparidentia</taxon>
        <taxon>Neoheterodontei</taxon>
        <taxon>Myida</taxon>
        <taxon>Dreissenoidea</taxon>
        <taxon>Dreissenidae</taxon>
        <taxon>Dreissena</taxon>
    </lineage>
</organism>
<evidence type="ECO:0000313" key="1">
    <source>
        <dbReference type="EMBL" id="KAH3853041.1"/>
    </source>
</evidence>
<reference evidence="1" key="2">
    <citation type="submission" date="2020-11" db="EMBL/GenBank/DDBJ databases">
        <authorList>
            <person name="McCartney M.A."/>
            <person name="Auch B."/>
            <person name="Kono T."/>
            <person name="Mallez S."/>
            <person name="Becker A."/>
            <person name="Gohl D.M."/>
            <person name="Silverstein K.A.T."/>
            <person name="Koren S."/>
            <person name="Bechman K.B."/>
            <person name="Herman A."/>
            <person name="Abrahante J.E."/>
            <person name="Garbe J."/>
        </authorList>
    </citation>
    <scope>NUCLEOTIDE SEQUENCE</scope>
    <source>
        <strain evidence="1">Duluth1</strain>
        <tissue evidence="1">Whole animal</tissue>
    </source>
</reference>
<gene>
    <name evidence="1" type="ORF">DPMN_095564</name>
</gene>
<reference evidence="1" key="1">
    <citation type="journal article" date="2019" name="bioRxiv">
        <title>The Genome of the Zebra Mussel, Dreissena polymorpha: A Resource for Invasive Species Research.</title>
        <authorList>
            <person name="McCartney M.A."/>
            <person name="Auch B."/>
            <person name="Kono T."/>
            <person name="Mallez S."/>
            <person name="Zhang Y."/>
            <person name="Obille A."/>
            <person name="Becker A."/>
            <person name="Abrahante J.E."/>
            <person name="Garbe J."/>
            <person name="Badalamenti J.P."/>
            <person name="Herman A."/>
            <person name="Mangelson H."/>
            <person name="Liachko I."/>
            <person name="Sullivan S."/>
            <person name="Sone E.D."/>
            <person name="Koren S."/>
            <person name="Silverstein K.A.T."/>
            <person name="Beckman K.B."/>
            <person name="Gohl D.M."/>
        </authorList>
    </citation>
    <scope>NUCLEOTIDE SEQUENCE</scope>
    <source>
        <strain evidence="1">Duluth1</strain>
        <tissue evidence="1">Whole animal</tissue>
    </source>
</reference>
<dbReference type="AlphaFoldDB" id="A0A9D4L7M5"/>
<dbReference type="Proteomes" id="UP000828390">
    <property type="component" value="Unassembled WGS sequence"/>
</dbReference>
<dbReference type="EMBL" id="JAIWYP010000003">
    <property type="protein sequence ID" value="KAH3853041.1"/>
    <property type="molecule type" value="Genomic_DNA"/>
</dbReference>
<sequence length="57" mass="6495">MNRCKFFDKKLASPKFIQSLGKKKKKQRIQNTKPDRSGLGITIIAHYAVSLQGECDK</sequence>
<name>A0A9D4L7M5_DREPO</name>
<evidence type="ECO:0000313" key="2">
    <source>
        <dbReference type="Proteomes" id="UP000828390"/>
    </source>
</evidence>
<keyword evidence="2" id="KW-1185">Reference proteome</keyword>
<protein>
    <submittedName>
        <fullName evidence="1">Uncharacterized protein</fullName>
    </submittedName>
</protein>
<proteinExistence type="predicted"/>
<accession>A0A9D4L7M5</accession>